<dbReference type="AlphaFoldDB" id="A0A1Y4SZY9"/>
<organism evidence="2 3">
    <name type="scientific">Massilimicrobiota timonensis</name>
    <dbReference type="NCBI Taxonomy" id="1776392"/>
    <lineage>
        <taxon>Bacteria</taxon>
        <taxon>Bacillati</taxon>
        <taxon>Bacillota</taxon>
        <taxon>Erysipelotrichia</taxon>
        <taxon>Erysipelotrichales</taxon>
        <taxon>Erysipelotrichaceae</taxon>
        <taxon>Massilimicrobiota</taxon>
    </lineage>
</organism>
<evidence type="ECO:0000313" key="3">
    <source>
        <dbReference type="Proteomes" id="UP000195305"/>
    </source>
</evidence>
<feature type="transmembrane region" description="Helical" evidence="1">
    <location>
        <begin position="82"/>
        <end position="101"/>
    </location>
</feature>
<keyword evidence="1" id="KW-0812">Transmembrane</keyword>
<comment type="caution">
    <text evidence="2">The sequence shown here is derived from an EMBL/GenBank/DDBJ whole genome shotgun (WGS) entry which is preliminary data.</text>
</comment>
<dbReference type="Proteomes" id="UP000195305">
    <property type="component" value="Unassembled WGS sequence"/>
</dbReference>
<name>A0A1Y4SZY9_9FIRM</name>
<evidence type="ECO:0000256" key="1">
    <source>
        <dbReference type="SAM" id="Phobius"/>
    </source>
</evidence>
<keyword evidence="3" id="KW-1185">Reference proteome</keyword>
<protein>
    <recommendedName>
        <fullName evidence="4">DUF3784 domain-containing protein</fullName>
    </recommendedName>
</protein>
<proteinExistence type="predicted"/>
<dbReference type="OrthoDB" id="2049424at2"/>
<dbReference type="RefSeq" id="WP_087357517.1">
    <property type="nucleotide sequence ID" value="NZ_NFLJ01000008.1"/>
</dbReference>
<feature type="transmembrane region" description="Helical" evidence="1">
    <location>
        <begin position="56"/>
        <end position="76"/>
    </location>
</feature>
<gene>
    <name evidence="2" type="ORF">B5E75_04105</name>
</gene>
<dbReference type="Pfam" id="PF12650">
    <property type="entry name" value="DUF3784"/>
    <property type="match status" value="1"/>
</dbReference>
<dbReference type="EMBL" id="NFLJ01000008">
    <property type="protein sequence ID" value="OUQ35444.1"/>
    <property type="molecule type" value="Genomic_DNA"/>
</dbReference>
<evidence type="ECO:0000313" key="2">
    <source>
        <dbReference type="EMBL" id="OUQ35444.1"/>
    </source>
</evidence>
<keyword evidence="1" id="KW-1133">Transmembrane helix</keyword>
<dbReference type="InterPro" id="IPR017259">
    <property type="entry name" value="UCP037672"/>
</dbReference>
<evidence type="ECO:0008006" key="4">
    <source>
        <dbReference type="Google" id="ProtNLM"/>
    </source>
</evidence>
<reference evidence="2 3" key="1">
    <citation type="journal article" date="2018" name="BMC Genomics">
        <title>Whole genome sequencing and function prediction of 133 gut anaerobes isolated from chicken caecum in pure cultures.</title>
        <authorList>
            <person name="Medvecky M."/>
            <person name="Cejkova D."/>
            <person name="Polansky O."/>
            <person name="Karasova D."/>
            <person name="Kubasova T."/>
            <person name="Cizek A."/>
            <person name="Rychlik I."/>
        </authorList>
    </citation>
    <scope>NUCLEOTIDE SEQUENCE [LARGE SCALE GENOMIC DNA]</scope>
    <source>
        <strain evidence="2 3">An13</strain>
    </source>
</reference>
<sequence>MAKSIVFIVVLMLAVICFFISFLHWREKGFLLNNTYIFASKQEKEKMNKTPHYRQSAIVFSGLSLVLLLIAIDIILETEWLIWIIRLLEMSFIVWAIGSFIKKFFIDNDK</sequence>
<accession>A0A1Y4SZY9</accession>
<keyword evidence="1" id="KW-0472">Membrane</keyword>
<feature type="transmembrane region" description="Helical" evidence="1">
    <location>
        <begin position="6"/>
        <end position="25"/>
    </location>
</feature>